<accession>A0A9Q0EKW4</accession>
<proteinExistence type="predicted"/>
<dbReference type="AlphaFoldDB" id="A0A9Q0EKW4"/>
<evidence type="ECO:0000313" key="2">
    <source>
        <dbReference type="EMBL" id="KAJ3607308.1"/>
    </source>
</evidence>
<reference evidence="2" key="1">
    <citation type="submission" date="2022-07" db="EMBL/GenBank/DDBJ databases">
        <title>Chromosome-level genome of Muraenolepis orangiensis.</title>
        <authorList>
            <person name="Kim J."/>
        </authorList>
    </citation>
    <scope>NUCLEOTIDE SEQUENCE</scope>
    <source>
        <strain evidence="2">KU_S4_2022</strain>
        <tissue evidence="2">Muscle</tissue>
    </source>
</reference>
<keyword evidence="3" id="KW-1185">Reference proteome</keyword>
<gene>
    <name evidence="2" type="ORF">NHX12_025618</name>
</gene>
<comment type="caution">
    <text evidence="2">The sequence shown here is derived from an EMBL/GenBank/DDBJ whole genome shotgun (WGS) entry which is preliminary data.</text>
</comment>
<feature type="compositionally biased region" description="Gly residues" evidence="1">
    <location>
        <begin position="66"/>
        <end position="75"/>
    </location>
</feature>
<evidence type="ECO:0000256" key="1">
    <source>
        <dbReference type="SAM" id="MobiDB-lite"/>
    </source>
</evidence>
<evidence type="ECO:0000313" key="3">
    <source>
        <dbReference type="Proteomes" id="UP001148018"/>
    </source>
</evidence>
<feature type="region of interest" description="Disordered" evidence="1">
    <location>
        <begin position="44"/>
        <end position="86"/>
    </location>
</feature>
<protein>
    <submittedName>
        <fullName evidence="2">Uncharacterized protein</fullName>
    </submittedName>
</protein>
<dbReference type="EMBL" id="JANIIK010000041">
    <property type="protein sequence ID" value="KAJ3607308.1"/>
    <property type="molecule type" value="Genomic_DNA"/>
</dbReference>
<dbReference type="Proteomes" id="UP001148018">
    <property type="component" value="Unassembled WGS sequence"/>
</dbReference>
<organism evidence="2 3">
    <name type="scientific">Muraenolepis orangiensis</name>
    <name type="common">Patagonian moray cod</name>
    <dbReference type="NCBI Taxonomy" id="630683"/>
    <lineage>
        <taxon>Eukaryota</taxon>
        <taxon>Metazoa</taxon>
        <taxon>Chordata</taxon>
        <taxon>Craniata</taxon>
        <taxon>Vertebrata</taxon>
        <taxon>Euteleostomi</taxon>
        <taxon>Actinopterygii</taxon>
        <taxon>Neopterygii</taxon>
        <taxon>Teleostei</taxon>
        <taxon>Neoteleostei</taxon>
        <taxon>Acanthomorphata</taxon>
        <taxon>Zeiogadaria</taxon>
        <taxon>Gadariae</taxon>
        <taxon>Gadiformes</taxon>
        <taxon>Muraenolepidoidei</taxon>
        <taxon>Muraenolepididae</taxon>
        <taxon>Muraenolepis</taxon>
    </lineage>
</organism>
<name>A0A9Q0EKW4_9TELE</name>
<sequence length="86" mass="8426">MGVACQGRRQPFVRGCSAAVAVAGVGVGVGAGVGGVTSRWAIAQRTPDNLRGTAGDRDPPSSVTRGRGGGGGLGGEKNAHPNPIHP</sequence>